<dbReference type="OMA" id="TACEKEH"/>
<accession>A0A804INB2</accession>
<evidence type="ECO:0000313" key="8">
    <source>
        <dbReference type="EnsemblPlants" id="Ma04_p10680.1"/>
    </source>
</evidence>
<organism evidence="8 9">
    <name type="scientific">Musa acuminata subsp. malaccensis</name>
    <name type="common">Wild banana</name>
    <name type="synonym">Musa malaccensis</name>
    <dbReference type="NCBI Taxonomy" id="214687"/>
    <lineage>
        <taxon>Eukaryota</taxon>
        <taxon>Viridiplantae</taxon>
        <taxon>Streptophyta</taxon>
        <taxon>Embryophyta</taxon>
        <taxon>Tracheophyta</taxon>
        <taxon>Spermatophyta</taxon>
        <taxon>Magnoliopsida</taxon>
        <taxon>Liliopsida</taxon>
        <taxon>Zingiberales</taxon>
        <taxon>Musaceae</taxon>
        <taxon>Musa</taxon>
    </lineage>
</organism>
<sequence>MDEVDVRCLECRKWKQHYYWNHFEATKRRFFKVLIADFSRKLCLQSIPRKFVLHFKDLPEDAKLKGPSGNLWNVKLKRSGDDVAFTGGWSKFAEDHLLELGDFLVFRYIGDSCFKVLVFDKTACEKEHSSFIGEKTAAEVGDACPSRGSKHKSVEPPLEDDQKCSDDESANAAAEHASDRNPIMSADDVKHEHEKGNVEENMTKMRSSSSSINPTRRPATAEEKQRALSLARSMKTAHPSFIAELRQSNVSQSYVLVIPHGFAVQNMPGCDQSVLLRLPSGGTWQVNYIVHYKATKFGSGWRQFVVDNELEKDDVCLFEIIIAKNYDFVLEVNIFRAVTPAIVLPTELSTEGKGNTKGRDPIEVVARR</sequence>
<dbReference type="PANTHER" id="PTHR31391">
    <property type="entry name" value="B3 DOMAIN-CONTAINING PROTEIN OS11G0197600-RELATED"/>
    <property type="match status" value="1"/>
</dbReference>
<reference evidence="8" key="1">
    <citation type="submission" date="2021-05" db="UniProtKB">
        <authorList>
            <consortium name="EnsemblPlants"/>
        </authorList>
    </citation>
    <scope>IDENTIFICATION</scope>
    <source>
        <strain evidence="8">subsp. malaccensis</strain>
    </source>
</reference>
<keyword evidence="4" id="KW-0804">Transcription</keyword>
<dbReference type="GO" id="GO:0005634">
    <property type="term" value="C:nucleus"/>
    <property type="evidence" value="ECO:0007669"/>
    <property type="project" value="UniProtKB-SubCell"/>
</dbReference>
<dbReference type="GO" id="GO:0003677">
    <property type="term" value="F:DNA binding"/>
    <property type="evidence" value="ECO:0007669"/>
    <property type="project" value="UniProtKB-KW"/>
</dbReference>
<dbReference type="InterPro" id="IPR003340">
    <property type="entry name" value="B3_DNA-bd"/>
</dbReference>
<dbReference type="CDD" id="cd10017">
    <property type="entry name" value="B3_DNA"/>
    <property type="match status" value="2"/>
</dbReference>
<name>A0A804INB2_MUSAM</name>
<feature type="region of interest" description="Disordered" evidence="6">
    <location>
        <begin position="349"/>
        <end position="368"/>
    </location>
</feature>
<dbReference type="PROSITE" id="PS50863">
    <property type="entry name" value="B3"/>
    <property type="match status" value="2"/>
</dbReference>
<evidence type="ECO:0000256" key="2">
    <source>
        <dbReference type="ARBA" id="ARBA00023015"/>
    </source>
</evidence>
<dbReference type="Proteomes" id="UP000012960">
    <property type="component" value="Unplaced"/>
</dbReference>
<evidence type="ECO:0000256" key="1">
    <source>
        <dbReference type="ARBA" id="ARBA00004123"/>
    </source>
</evidence>
<dbReference type="SUPFAM" id="SSF101936">
    <property type="entry name" value="DNA-binding pseudobarrel domain"/>
    <property type="match status" value="2"/>
</dbReference>
<feature type="domain" description="TF-B3" evidence="7">
    <location>
        <begin position="241"/>
        <end position="338"/>
    </location>
</feature>
<keyword evidence="2" id="KW-0805">Transcription regulation</keyword>
<dbReference type="PANTHER" id="PTHR31391:SF4">
    <property type="entry name" value="B3 DOMAIN-CONTAINING PROTEIN OS03G0184500"/>
    <property type="match status" value="1"/>
</dbReference>
<feature type="region of interest" description="Disordered" evidence="6">
    <location>
        <begin position="141"/>
        <end position="195"/>
    </location>
</feature>
<feature type="domain" description="TF-B3" evidence="7">
    <location>
        <begin position="30"/>
        <end position="122"/>
    </location>
</feature>
<keyword evidence="3" id="KW-0238">DNA-binding</keyword>
<evidence type="ECO:0000256" key="3">
    <source>
        <dbReference type="ARBA" id="ARBA00023125"/>
    </source>
</evidence>
<comment type="subcellular location">
    <subcellularLocation>
        <location evidence="1">Nucleus</location>
    </subcellularLocation>
</comment>
<evidence type="ECO:0000313" key="9">
    <source>
        <dbReference type="Proteomes" id="UP000012960"/>
    </source>
</evidence>
<dbReference type="Gramene" id="Ma04_t10680.1">
    <property type="protein sequence ID" value="Ma04_p10680.1"/>
    <property type="gene ID" value="Ma04_g10680"/>
</dbReference>
<dbReference type="InterPro" id="IPR044837">
    <property type="entry name" value="REM16-like"/>
</dbReference>
<keyword evidence="5" id="KW-0539">Nucleus</keyword>
<dbReference type="Pfam" id="PF02362">
    <property type="entry name" value="B3"/>
    <property type="match status" value="2"/>
</dbReference>
<evidence type="ECO:0000259" key="7">
    <source>
        <dbReference type="PROSITE" id="PS50863"/>
    </source>
</evidence>
<dbReference type="AlphaFoldDB" id="A0A804INB2"/>
<evidence type="ECO:0000256" key="6">
    <source>
        <dbReference type="SAM" id="MobiDB-lite"/>
    </source>
</evidence>
<proteinExistence type="predicted"/>
<keyword evidence="9" id="KW-1185">Reference proteome</keyword>
<dbReference type="Gene3D" id="2.40.330.10">
    <property type="entry name" value="DNA-binding pseudobarrel domain"/>
    <property type="match status" value="2"/>
</dbReference>
<dbReference type="InterPro" id="IPR015300">
    <property type="entry name" value="DNA-bd_pseudobarrel_sf"/>
</dbReference>
<evidence type="ECO:0000256" key="4">
    <source>
        <dbReference type="ARBA" id="ARBA00023163"/>
    </source>
</evidence>
<feature type="compositionally biased region" description="Basic and acidic residues" evidence="6">
    <location>
        <begin position="357"/>
        <end position="368"/>
    </location>
</feature>
<dbReference type="EnsemblPlants" id="Ma04_t10680.1">
    <property type="protein sequence ID" value="Ma04_p10680.1"/>
    <property type="gene ID" value="Ma04_g10680"/>
</dbReference>
<dbReference type="InParanoid" id="A0A804INB2"/>
<protein>
    <recommendedName>
        <fullName evidence="7">TF-B3 domain-containing protein</fullName>
    </recommendedName>
</protein>
<evidence type="ECO:0000256" key="5">
    <source>
        <dbReference type="ARBA" id="ARBA00023242"/>
    </source>
</evidence>
<dbReference type="SMART" id="SM01019">
    <property type="entry name" value="B3"/>
    <property type="match status" value="2"/>
</dbReference>